<dbReference type="GO" id="GO:0005829">
    <property type="term" value="C:cytosol"/>
    <property type="evidence" value="ECO:0007669"/>
    <property type="project" value="TreeGrafter"/>
</dbReference>
<keyword evidence="4 7" id="KW-0686">Riboflavin biosynthesis</keyword>
<accession>A0A3R9XSC0</accession>
<feature type="active site" description="Proton donor" evidence="7">
    <location>
        <position position="74"/>
    </location>
</feature>
<evidence type="ECO:0000256" key="1">
    <source>
        <dbReference type="ARBA" id="ARBA00004917"/>
    </source>
</evidence>
<dbReference type="Pfam" id="PF00885">
    <property type="entry name" value="DMRL_synthase"/>
    <property type="match status" value="1"/>
</dbReference>
<evidence type="ECO:0000256" key="3">
    <source>
        <dbReference type="ARBA" id="ARBA00012664"/>
    </source>
</evidence>
<dbReference type="EC" id="2.5.1.78" evidence="3 7"/>
<feature type="binding site" evidence="7">
    <location>
        <begin position="66"/>
        <end position="68"/>
    </location>
    <ligand>
        <name>5-amino-6-(D-ribitylamino)uracil</name>
        <dbReference type="ChEBI" id="CHEBI:15934"/>
    </ligand>
</feature>
<evidence type="ECO:0000313" key="8">
    <source>
        <dbReference type="EMBL" id="RST63724.1"/>
    </source>
</evidence>
<dbReference type="InterPro" id="IPR034964">
    <property type="entry name" value="LS"/>
</dbReference>
<feature type="binding site" evidence="7">
    <location>
        <begin position="71"/>
        <end position="72"/>
    </location>
    <ligand>
        <name>(2S)-2-hydroxy-3-oxobutyl phosphate</name>
        <dbReference type="ChEBI" id="CHEBI:58830"/>
    </ligand>
</feature>
<dbReference type="InterPro" id="IPR002180">
    <property type="entry name" value="LS/RS"/>
</dbReference>
<dbReference type="GO" id="GO:0009231">
    <property type="term" value="P:riboflavin biosynthetic process"/>
    <property type="evidence" value="ECO:0007669"/>
    <property type="project" value="UniProtKB-UniRule"/>
</dbReference>
<dbReference type="NCBIfam" id="TIGR00114">
    <property type="entry name" value="lumazine-synth"/>
    <property type="match status" value="1"/>
</dbReference>
<dbReference type="UniPathway" id="UPA00275">
    <property type="reaction ID" value="UER00404"/>
</dbReference>
<comment type="similarity">
    <text evidence="2 7">Belongs to the DMRL synthase family.</text>
</comment>
<comment type="pathway">
    <text evidence="1 7">Cofactor biosynthesis; riboflavin biosynthesis; riboflavin from 2-hydroxy-3-oxobutyl phosphate and 5-amino-6-(D-ribitylamino)uracil: step 1/2.</text>
</comment>
<feature type="binding site" evidence="7">
    <location>
        <begin position="42"/>
        <end position="44"/>
    </location>
    <ligand>
        <name>5-amino-6-(D-ribitylamino)uracil</name>
        <dbReference type="ChEBI" id="CHEBI:15934"/>
    </ligand>
</feature>
<evidence type="ECO:0000256" key="6">
    <source>
        <dbReference type="ARBA" id="ARBA00048785"/>
    </source>
</evidence>
<comment type="caution">
    <text evidence="8">The sequence shown here is derived from an EMBL/GenBank/DDBJ whole genome shotgun (WGS) entry which is preliminary data.</text>
</comment>
<evidence type="ECO:0000256" key="5">
    <source>
        <dbReference type="ARBA" id="ARBA00022679"/>
    </source>
</evidence>
<comment type="catalytic activity">
    <reaction evidence="6 7">
        <text>(2S)-2-hydroxy-3-oxobutyl phosphate + 5-amino-6-(D-ribitylamino)uracil = 6,7-dimethyl-8-(1-D-ribityl)lumazine + phosphate + 2 H2O + H(+)</text>
        <dbReference type="Rhea" id="RHEA:26152"/>
        <dbReference type="ChEBI" id="CHEBI:15377"/>
        <dbReference type="ChEBI" id="CHEBI:15378"/>
        <dbReference type="ChEBI" id="CHEBI:15934"/>
        <dbReference type="ChEBI" id="CHEBI:43474"/>
        <dbReference type="ChEBI" id="CHEBI:58201"/>
        <dbReference type="ChEBI" id="CHEBI:58830"/>
        <dbReference type="EC" id="2.5.1.78"/>
    </reaction>
</comment>
<evidence type="ECO:0000256" key="2">
    <source>
        <dbReference type="ARBA" id="ARBA00007424"/>
    </source>
</evidence>
<feature type="binding site" evidence="7">
    <location>
        <position position="11"/>
    </location>
    <ligand>
        <name>5-amino-6-(D-ribitylamino)uracil</name>
        <dbReference type="ChEBI" id="CHEBI:15934"/>
    </ligand>
</feature>
<dbReference type="CDD" id="cd09209">
    <property type="entry name" value="Lumazine_synthase-I"/>
    <property type="match status" value="1"/>
</dbReference>
<dbReference type="PANTHER" id="PTHR21058:SF0">
    <property type="entry name" value="6,7-DIMETHYL-8-RIBITYLLUMAZINE SYNTHASE"/>
    <property type="match status" value="1"/>
</dbReference>
<dbReference type="EMBL" id="RXFM01000077">
    <property type="protein sequence ID" value="RST63724.1"/>
    <property type="molecule type" value="Genomic_DNA"/>
</dbReference>
<evidence type="ECO:0000256" key="4">
    <source>
        <dbReference type="ARBA" id="ARBA00022619"/>
    </source>
</evidence>
<dbReference type="PANTHER" id="PTHR21058">
    <property type="entry name" value="6,7-DIMETHYL-8-RIBITYLLUMAZINE SYNTHASE DMRL SYNTHASE LUMAZINE SYNTHASE"/>
    <property type="match status" value="1"/>
</dbReference>
<dbReference type="AlphaFoldDB" id="A0A3R9XSC0"/>
<proteinExistence type="inferred from homology"/>
<evidence type="ECO:0000256" key="7">
    <source>
        <dbReference type="HAMAP-Rule" id="MF_00178"/>
    </source>
</evidence>
<dbReference type="GO" id="GO:0000906">
    <property type="term" value="F:6,7-dimethyl-8-ribityllumazine synthase activity"/>
    <property type="evidence" value="ECO:0007669"/>
    <property type="project" value="UniProtKB-UniRule"/>
</dbReference>
<dbReference type="HAMAP" id="MF_00178">
    <property type="entry name" value="Lumazine_synth"/>
    <property type="match status" value="1"/>
</dbReference>
<feature type="binding site" evidence="7">
    <location>
        <position position="99"/>
    </location>
    <ligand>
        <name>5-amino-6-(D-ribitylamino)uracil</name>
        <dbReference type="ChEBI" id="CHEBI:15934"/>
    </ligand>
</feature>
<feature type="binding site" evidence="7">
    <location>
        <position position="113"/>
    </location>
    <ligand>
        <name>(2S)-2-hydroxy-3-oxobutyl phosphate</name>
        <dbReference type="ChEBI" id="CHEBI:58830"/>
    </ligand>
</feature>
<dbReference type="GO" id="GO:0009349">
    <property type="term" value="C:riboflavin synthase complex"/>
    <property type="evidence" value="ECO:0007669"/>
    <property type="project" value="UniProtKB-UniRule"/>
</dbReference>
<protein>
    <recommendedName>
        <fullName evidence="3 7">6,7-dimethyl-8-ribityllumazine synthase</fullName>
        <shortName evidence="7">DMRL synthase</shortName>
        <shortName evidence="7">LS</shortName>
        <shortName evidence="7">Lumazine synthase</shortName>
        <ecNumber evidence="3 7">2.5.1.78</ecNumber>
    </recommendedName>
</protein>
<organism evidence="8 9">
    <name type="scientific">Candidatus Aquarickettsia rohweri</name>
    <dbReference type="NCBI Taxonomy" id="2602574"/>
    <lineage>
        <taxon>Bacteria</taxon>
        <taxon>Pseudomonadati</taxon>
        <taxon>Pseudomonadota</taxon>
        <taxon>Alphaproteobacteria</taxon>
        <taxon>Rickettsiales</taxon>
        <taxon>Candidatus Midichloriaceae</taxon>
        <taxon>Candidatus Aquarickettsia</taxon>
    </lineage>
</organism>
<dbReference type="Gene3D" id="3.40.50.960">
    <property type="entry name" value="Lumazine/riboflavin synthase"/>
    <property type="match status" value="1"/>
</dbReference>
<name>A0A3R9XSC0_9RICK</name>
<reference evidence="9" key="1">
    <citation type="submission" date="2018-11" db="EMBL/GenBank/DDBJ databases">
        <title>Phylogenetic, genomic, and biogeographic characterization of a novel and ubiquitous marine invertebrate-associated Rickettsiales parasite, Candidatus Marinoinvertebrata rohwerii, gen. nov., sp. nov.</title>
        <authorList>
            <person name="Klinges J.G."/>
            <person name="Rosales S.M."/>
            <person name="Mcminds R."/>
            <person name="Shaver E.C."/>
            <person name="Shantz A."/>
            <person name="Peters E.C."/>
            <person name="Burkepile D.E."/>
            <person name="Silliman B.R."/>
            <person name="Vega Thurber R.L."/>
        </authorList>
    </citation>
    <scope>NUCLEOTIDE SEQUENCE [LARGE SCALE GENOMIC DNA]</scope>
    <source>
        <strain evidence="9">a_cerv_44</strain>
    </source>
</reference>
<dbReference type="Proteomes" id="UP000279470">
    <property type="component" value="Unassembled WGS sequence"/>
</dbReference>
<dbReference type="InterPro" id="IPR036467">
    <property type="entry name" value="LS/RS_sf"/>
</dbReference>
<keyword evidence="9" id="KW-1185">Reference proteome</keyword>
<sequence>MTKILISISNFYQDVSTILLDSSKKVLKKNNLDYEQVIVPGAFELPSSINMGLETFEYSGVVALGCVIKGETSHYDIVTHECARAIQDISIYYSIPLGFGVLTVDNKQQALDRAAKYAANAANACIQMIKVKEQFMIYNDKRNSRFN</sequence>
<keyword evidence="5 7" id="KW-0808">Transferase</keyword>
<evidence type="ECO:0000313" key="9">
    <source>
        <dbReference type="Proteomes" id="UP000279470"/>
    </source>
</evidence>
<dbReference type="SUPFAM" id="SSF52121">
    <property type="entry name" value="Lumazine synthase"/>
    <property type="match status" value="1"/>
</dbReference>
<dbReference type="RefSeq" id="WP_126045070.1">
    <property type="nucleotide sequence ID" value="NZ_RXFM01000077.1"/>
</dbReference>
<gene>
    <name evidence="7 8" type="primary">ribH</name>
    <name evidence="8" type="ORF">EIC27_05350</name>
</gene>
<comment type="function">
    <text evidence="7">Catalyzes the formation of 6,7-dimethyl-8-ribityllumazine by condensation of 5-amino-6-(D-ribitylamino)uracil with 3,4-dihydroxy-2-butanone 4-phosphate. This is the penultimate step in the biosynthesis of riboflavin.</text>
</comment>
<dbReference type="OrthoDB" id="9809709at2"/>